<accession>A0A7Y2PLQ6</accession>
<evidence type="ECO:0000313" key="2">
    <source>
        <dbReference type="Proteomes" id="UP000529861"/>
    </source>
</evidence>
<evidence type="ECO:0000313" key="1">
    <source>
        <dbReference type="EMBL" id="NNG67566.1"/>
    </source>
</evidence>
<comment type="caution">
    <text evidence="1">The sequence shown here is derived from an EMBL/GenBank/DDBJ whole genome shotgun (WGS) entry which is preliminary data.</text>
</comment>
<reference evidence="1 2" key="1">
    <citation type="submission" date="2020-04" db="EMBL/GenBank/DDBJ databases">
        <title>Draft genome sequence of Caldanaerobacter sunterraneus. strain 1523vc isolated from Griffin hot spring, Kamchatka, Russia.</title>
        <authorList>
            <person name="Toshchakov S.V."/>
            <person name="Podosokorskaya O.A."/>
            <person name="Kublanov I.V."/>
            <person name="Korzhenkov A."/>
            <person name="Patrushev M.V."/>
        </authorList>
    </citation>
    <scope>NUCLEOTIDE SEQUENCE [LARGE SCALE GENOMIC DNA]</scope>
    <source>
        <strain evidence="1 2">1523vc</strain>
    </source>
</reference>
<organism evidence="1 2">
    <name type="scientific">Caldanaerobacter subterraneus</name>
    <dbReference type="NCBI Taxonomy" id="911092"/>
    <lineage>
        <taxon>Bacteria</taxon>
        <taxon>Bacillati</taxon>
        <taxon>Bacillota</taxon>
        <taxon>Clostridia</taxon>
        <taxon>Thermoanaerobacterales</taxon>
        <taxon>Thermoanaerobacteraceae</taxon>
        <taxon>Caldanaerobacter</taxon>
    </lineage>
</organism>
<dbReference type="Proteomes" id="UP000529861">
    <property type="component" value="Unassembled WGS sequence"/>
</dbReference>
<dbReference type="RefSeq" id="WP_170271356.1">
    <property type="nucleotide sequence ID" value="NZ_JABEQB010000031.1"/>
</dbReference>
<sequence length="116" mass="13033">MIKRIIAIVLSSIFLFTGCSKKNIVKNIDGVKMFPASLYKDLGYKLGKCPTCTDLFYIEKGDIKVILTVGDRYIFVNRDGYLEKNKVIVKDGEVYIPLEALKILPDGEKIAKILGE</sequence>
<dbReference type="EMBL" id="JABEQB010000031">
    <property type="protein sequence ID" value="NNG67566.1"/>
    <property type="molecule type" value="Genomic_DNA"/>
</dbReference>
<protein>
    <recommendedName>
        <fullName evidence="3">Lipoprotein</fullName>
    </recommendedName>
</protein>
<dbReference type="PROSITE" id="PS51257">
    <property type="entry name" value="PROKAR_LIPOPROTEIN"/>
    <property type="match status" value="1"/>
</dbReference>
<proteinExistence type="predicted"/>
<dbReference type="AlphaFoldDB" id="A0A7Y2PLQ6"/>
<dbReference type="InterPro" id="IPR036582">
    <property type="entry name" value="Mao_N_sf"/>
</dbReference>
<dbReference type="SUPFAM" id="SSF55383">
    <property type="entry name" value="Copper amine oxidase, domain N"/>
    <property type="match status" value="1"/>
</dbReference>
<gene>
    <name evidence="1" type="ORF">HKI81_10130</name>
</gene>
<name>A0A7Y2PLQ6_9THEO</name>
<evidence type="ECO:0008006" key="3">
    <source>
        <dbReference type="Google" id="ProtNLM"/>
    </source>
</evidence>